<keyword evidence="3" id="KW-1185">Reference proteome</keyword>
<protein>
    <recommendedName>
        <fullName evidence="4">TonB-dependent receptor</fullName>
    </recommendedName>
</protein>
<name>A0ABV2EHU6_9CAUL</name>
<evidence type="ECO:0000256" key="1">
    <source>
        <dbReference type="SAM" id="SignalP"/>
    </source>
</evidence>
<comment type="caution">
    <text evidence="2">The sequence shown here is derived from an EMBL/GenBank/DDBJ whole genome shotgun (WGS) entry which is preliminary data.</text>
</comment>
<dbReference type="RefSeq" id="WP_331929232.1">
    <property type="nucleotide sequence ID" value="NZ_JBEPLU010000001.1"/>
</dbReference>
<evidence type="ECO:0000313" key="2">
    <source>
        <dbReference type="EMBL" id="MET3526542.1"/>
    </source>
</evidence>
<evidence type="ECO:0008006" key="4">
    <source>
        <dbReference type="Google" id="ProtNLM"/>
    </source>
</evidence>
<dbReference type="EMBL" id="JBEPLU010000001">
    <property type="protein sequence ID" value="MET3526542.1"/>
    <property type="molecule type" value="Genomic_DNA"/>
</dbReference>
<feature type="chain" id="PRO_5046750060" description="TonB-dependent receptor" evidence="1">
    <location>
        <begin position="24"/>
        <end position="1219"/>
    </location>
</feature>
<reference evidence="2 3" key="1">
    <citation type="submission" date="2024-06" db="EMBL/GenBank/DDBJ databases">
        <title>Genomic Encyclopedia of Type Strains, Phase IV (KMG-IV): sequencing the most valuable type-strain genomes for metagenomic binning, comparative biology and taxonomic classification.</title>
        <authorList>
            <person name="Goeker M."/>
        </authorList>
    </citation>
    <scope>NUCLEOTIDE SEQUENCE [LARGE SCALE GENOMIC DNA]</scope>
    <source>
        <strain evidence="2 3">DSM 17809</strain>
    </source>
</reference>
<proteinExistence type="predicted"/>
<organism evidence="2 3">
    <name type="scientific">Phenylobacterium koreense</name>
    <dbReference type="NCBI Taxonomy" id="266125"/>
    <lineage>
        <taxon>Bacteria</taxon>
        <taxon>Pseudomonadati</taxon>
        <taxon>Pseudomonadota</taxon>
        <taxon>Alphaproteobacteria</taxon>
        <taxon>Caulobacterales</taxon>
        <taxon>Caulobacteraceae</taxon>
        <taxon>Phenylobacterium</taxon>
    </lineage>
</organism>
<accession>A0ABV2EHU6</accession>
<dbReference type="SUPFAM" id="SSF56935">
    <property type="entry name" value="Porins"/>
    <property type="match status" value="2"/>
</dbReference>
<evidence type="ECO:0000313" key="3">
    <source>
        <dbReference type="Proteomes" id="UP001549110"/>
    </source>
</evidence>
<feature type="signal peptide" evidence="1">
    <location>
        <begin position="1"/>
        <end position="23"/>
    </location>
</feature>
<gene>
    <name evidence="2" type="ORF">ABID41_001637</name>
</gene>
<keyword evidence="1" id="KW-0732">Signal</keyword>
<dbReference type="Proteomes" id="UP001549110">
    <property type="component" value="Unassembled WGS sequence"/>
</dbReference>
<sequence>MQKKLLKLTLASLMASTSVSALAQESGTARLDCSQDQCADAEGVLFKLRTRSSSRQVTAGTDAGSSSEALAPDRRVTIAAEQAGQATALGKFSVSLPNGGVIWATEDPNLGQPELSVSAPSMVAYDGTKITEPVQFFVRNNYPGFISRLEITVYRSTDADLIEPLATIPVDVAAVAQVTWDGALSSKYRFRTGDELTYVVRAYGENGAFDETYSKPLQLVRPEDVARSNQLLRNDVERTMGTALTTEQARTQNLLNDVFSGNGLRQQNIAIHGSRIRIQGRNLPPDQQLTINGESYPVDLERKFVAEYLSPIGRHSFDIALTGEGGEALQHHRLDVDVTGRYFFGVGIADITIAQNDISGSVEPFAGDSRYEDDILTDGRLAFYLKSKLKGRYLVTAQADTTERDLRDLFKGFGKADPQDVFRRLDPDLYYPIYGDDSTTYRDVDTMGRFYLRVDWDKNQALWGNYQTGLTGTDYAQYVRSLYGAALSWRSNDSNLWGDPASELRVFGSQAQSAPGHSEFLGTGGSLYYLRHTDLLPGSEVVFLEIRDRTTGRAENRVQLVRGADYELDDLQGRIILTRPLAQITRENAPSITRDAPLDGFEQRLIVDYEWVPSGFDSDEVTAGFRGKKWFGDHVGVGATYVDENRAGEDYTLYGGDLTLQAGKGTYLKAEYARTESLATPTFFSTNGGFDFVQLGGVGPQEGEAKSLEGRINLTELGWTSLDWSAAAWWRETGAGYSTSRYNTGLPTSEYGGEVLGQITPSLGVYARYSEAESGPNSLIQAQGSLDWRIDDANSLAGEIRRVAEDSAYADGAGVLGAIKYTRRIGTALDLYAQGQATLDDDHGRYRDNDMVLAGGRYLFGDQSSVGAEVSTGDRGDAATLSAEYALAPDHTLYGAYAYSTDTAEYDTLLNPNHRNGWTLGQRWRLSNQVNLFNESEYLKEPSQSGMAHTYGLDFYPALGWNLGLTYQTGELRNEFGGVVDRDAVSASLGRISPSTDWQSKLEWRRDTGAEHRVQWVTTNRLTHKINESWRVAARFNYSDTEDEINALAGAKFVEGNLGFAWRPWNDTRWGLFGRYTYLYDLATIGQEGGADYDQKSQIFSLEGVHRLDQRWELAAKIAHREGEVRMGRGSGDWFDSATTFAAAQVRYDILSKWHALAEYRVLDVKDGGVKQGFLVGVDRDLTNNVRIGVGYNFTEFSDDLTNFDYDHKGFFINAVGRY</sequence>